<comment type="similarity">
    <text evidence="1">Belongs to the aldolase class II family.</text>
</comment>
<evidence type="ECO:0000313" key="4">
    <source>
        <dbReference type="Proteomes" id="UP000250079"/>
    </source>
</evidence>
<dbReference type="GO" id="GO:0005996">
    <property type="term" value="P:monosaccharide metabolic process"/>
    <property type="evidence" value="ECO:0007669"/>
    <property type="project" value="UniProtKB-ARBA"/>
</dbReference>
<dbReference type="EMBL" id="CP018632">
    <property type="protein sequence ID" value="ASJ73186.1"/>
    <property type="molecule type" value="Genomic_DNA"/>
</dbReference>
<protein>
    <submittedName>
        <fullName evidence="3">Decarboxylase NovR</fullName>
        <ecNumber evidence="3">4.1.-.-</ecNumber>
    </submittedName>
</protein>
<dbReference type="RefSeq" id="WP_088918419.1">
    <property type="nucleotide sequence ID" value="NZ_CP018632.1"/>
</dbReference>
<evidence type="ECO:0000313" key="3">
    <source>
        <dbReference type="EMBL" id="ASJ73186.1"/>
    </source>
</evidence>
<proteinExistence type="inferred from homology"/>
<dbReference type="SMART" id="SM01007">
    <property type="entry name" value="Aldolase_II"/>
    <property type="match status" value="1"/>
</dbReference>
<evidence type="ECO:0000256" key="1">
    <source>
        <dbReference type="ARBA" id="ARBA00037961"/>
    </source>
</evidence>
<dbReference type="PANTHER" id="PTHR10672">
    <property type="entry name" value="ADDUCIN"/>
    <property type="match status" value="1"/>
</dbReference>
<dbReference type="KEGG" id="gai:IMCC3135_15520"/>
<organism evidence="3 4">
    <name type="scientific">Granulosicoccus antarcticus IMCC3135</name>
    <dbReference type="NCBI Taxonomy" id="1192854"/>
    <lineage>
        <taxon>Bacteria</taxon>
        <taxon>Pseudomonadati</taxon>
        <taxon>Pseudomonadota</taxon>
        <taxon>Gammaproteobacteria</taxon>
        <taxon>Chromatiales</taxon>
        <taxon>Granulosicoccaceae</taxon>
        <taxon>Granulosicoccus</taxon>
    </lineage>
</organism>
<sequence length="257" mass="28796">MSRELNADDFSAAGGHANISQEEWQARIDLAALYRLANLYGYDDLIWNHITMRVPGTDHQFLLNRFGLLYNEVTASNLIKIDETGNVLHGPSDVNTAGFVIHSAIHNAHHDMKVVFHSHAPAGLAITALKDGLDFLTQDSSMLYGDIGYHDWEGLSLTLDERDRLAQNIKGKKCLIMRNHGFLAVGETAGEAFMNLHYTIRACRVMVDALSTGLPLDKSTEGIWNLAHRQYADFPLGKYEWPALLRQVEKADPSYKF</sequence>
<keyword evidence="3" id="KW-0456">Lyase</keyword>
<dbReference type="Gene3D" id="3.40.225.10">
    <property type="entry name" value="Class II aldolase/adducin N-terminal domain"/>
    <property type="match status" value="1"/>
</dbReference>
<dbReference type="OrthoDB" id="9786287at2"/>
<dbReference type="EC" id="4.1.-.-" evidence="3"/>
<feature type="domain" description="Class II aldolase/adducin N-terminal" evidence="2">
    <location>
        <begin position="28"/>
        <end position="207"/>
    </location>
</feature>
<dbReference type="InterPro" id="IPR001303">
    <property type="entry name" value="Aldolase_II/adducin_N"/>
</dbReference>
<name>A0A2Z2NP32_9GAMM</name>
<dbReference type="GO" id="GO:0016829">
    <property type="term" value="F:lyase activity"/>
    <property type="evidence" value="ECO:0007669"/>
    <property type="project" value="UniProtKB-KW"/>
</dbReference>
<dbReference type="Pfam" id="PF00596">
    <property type="entry name" value="Aldolase_II"/>
    <property type="match status" value="1"/>
</dbReference>
<gene>
    <name evidence="3" type="primary">novR_1</name>
    <name evidence="3" type="ORF">IMCC3135_15520</name>
</gene>
<dbReference type="NCBIfam" id="NF005451">
    <property type="entry name" value="PRK07044.1"/>
    <property type="match status" value="1"/>
</dbReference>
<accession>A0A2Z2NP32</accession>
<dbReference type="InterPro" id="IPR036409">
    <property type="entry name" value="Aldolase_II/adducin_N_sf"/>
</dbReference>
<dbReference type="Proteomes" id="UP000250079">
    <property type="component" value="Chromosome"/>
</dbReference>
<dbReference type="GO" id="GO:0005856">
    <property type="term" value="C:cytoskeleton"/>
    <property type="evidence" value="ECO:0007669"/>
    <property type="project" value="TreeGrafter"/>
</dbReference>
<dbReference type="SUPFAM" id="SSF53639">
    <property type="entry name" value="AraD/HMP-PK domain-like"/>
    <property type="match status" value="1"/>
</dbReference>
<dbReference type="GO" id="GO:0051015">
    <property type="term" value="F:actin filament binding"/>
    <property type="evidence" value="ECO:0007669"/>
    <property type="project" value="TreeGrafter"/>
</dbReference>
<reference evidence="3 4" key="1">
    <citation type="submission" date="2016-12" db="EMBL/GenBank/DDBJ databases">
        <authorList>
            <person name="Song W.-J."/>
            <person name="Kurnit D.M."/>
        </authorList>
    </citation>
    <scope>NUCLEOTIDE SEQUENCE [LARGE SCALE GENOMIC DNA]</scope>
    <source>
        <strain evidence="3 4">IMCC3135</strain>
    </source>
</reference>
<dbReference type="InterPro" id="IPR051017">
    <property type="entry name" value="Aldolase-II_Adducin_sf"/>
</dbReference>
<keyword evidence="4" id="KW-1185">Reference proteome</keyword>
<evidence type="ECO:0000259" key="2">
    <source>
        <dbReference type="SMART" id="SM01007"/>
    </source>
</evidence>
<dbReference type="AlphaFoldDB" id="A0A2Z2NP32"/>
<dbReference type="PANTHER" id="PTHR10672:SF3">
    <property type="entry name" value="PROTEIN HU-LI TAI SHAO"/>
    <property type="match status" value="1"/>
</dbReference>